<dbReference type="FunFam" id="1.25.10.10:FF:000561">
    <property type="entry name" value="ARM repeat superfamily protein"/>
    <property type="match status" value="1"/>
</dbReference>
<evidence type="ECO:0000313" key="5">
    <source>
        <dbReference type="EMBL" id="KAK4285344.1"/>
    </source>
</evidence>
<evidence type="ECO:0000259" key="4">
    <source>
        <dbReference type="Pfam" id="PF25598"/>
    </source>
</evidence>
<dbReference type="SUPFAM" id="SSF48371">
    <property type="entry name" value="ARM repeat"/>
    <property type="match status" value="1"/>
</dbReference>
<evidence type="ECO:0000256" key="1">
    <source>
        <dbReference type="ARBA" id="ARBA00022737"/>
    </source>
</evidence>
<keyword evidence="1" id="KW-0677">Repeat</keyword>
<dbReference type="InterPro" id="IPR016024">
    <property type="entry name" value="ARM-type_fold"/>
</dbReference>
<feature type="region of interest" description="Disordered" evidence="3">
    <location>
        <begin position="297"/>
        <end position="335"/>
    </location>
</feature>
<reference evidence="5" key="1">
    <citation type="submission" date="2023-10" db="EMBL/GenBank/DDBJ databases">
        <title>Chromosome-level genome of the transformable northern wattle, Acacia crassicarpa.</title>
        <authorList>
            <person name="Massaro I."/>
            <person name="Sinha N.R."/>
            <person name="Poethig S."/>
            <person name="Leichty A.R."/>
        </authorList>
    </citation>
    <scope>NUCLEOTIDE SEQUENCE</scope>
    <source>
        <strain evidence="5">Acra3RX</strain>
        <tissue evidence="5">Leaf</tissue>
    </source>
</reference>
<protein>
    <recommendedName>
        <fullName evidence="4">U-box domain-containing protein</fullName>
    </recommendedName>
</protein>
<comment type="caution">
    <text evidence="5">The sequence shown here is derived from an EMBL/GenBank/DDBJ whole genome shotgun (WGS) entry which is preliminary data.</text>
</comment>
<dbReference type="Pfam" id="PF25598">
    <property type="entry name" value="ARM_PUB"/>
    <property type="match status" value="1"/>
</dbReference>
<dbReference type="PANTHER" id="PTHR23315">
    <property type="entry name" value="U BOX DOMAIN-CONTAINING"/>
    <property type="match status" value="1"/>
</dbReference>
<dbReference type="EMBL" id="JAWXYG010000001">
    <property type="protein sequence ID" value="KAK4285344.1"/>
    <property type="molecule type" value="Genomic_DNA"/>
</dbReference>
<evidence type="ECO:0000256" key="3">
    <source>
        <dbReference type="SAM" id="MobiDB-lite"/>
    </source>
</evidence>
<dbReference type="InterPro" id="IPR000225">
    <property type="entry name" value="Armadillo"/>
</dbReference>
<dbReference type="PANTHER" id="PTHR23315:SF238">
    <property type="entry name" value="ARM REPEAT SUPERFAMILY PROTEIN"/>
    <property type="match status" value="1"/>
</dbReference>
<evidence type="ECO:0000256" key="2">
    <source>
        <dbReference type="ARBA" id="ARBA00022786"/>
    </source>
</evidence>
<feature type="domain" description="U-box" evidence="4">
    <location>
        <begin position="11"/>
        <end position="267"/>
    </location>
</feature>
<dbReference type="AlphaFoldDB" id="A0AAE1NA02"/>
<dbReference type="InterPro" id="IPR011989">
    <property type="entry name" value="ARM-like"/>
</dbReference>
<accession>A0AAE1NA02</accession>
<organism evidence="5 6">
    <name type="scientific">Acacia crassicarpa</name>
    <name type="common">northern wattle</name>
    <dbReference type="NCBI Taxonomy" id="499986"/>
    <lineage>
        <taxon>Eukaryota</taxon>
        <taxon>Viridiplantae</taxon>
        <taxon>Streptophyta</taxon>
        <taxon>Embryophyta</taxon>
        <taxon>Tracheophyta</taxon>
        <taxon>Spermatophyta</taxon>
        <taxon>Magnoliopsida</taxon>
        <taxon>eudicotyledons</taxon>
        <taxon>Gunneridae</taxon>
        <taxon>Pentapetalae</taxon>
        <taxon>rosids</taxon>
        <taxon>fabids</taxon>
        <taxon>Fabales</taxon>
        <taxon>Fabaceae</taxon>
        <taxon>Caesalpinioideae</taxon>
        <taxon>mimosoid clade</taxon>
        <taxon>Acacieae</taxon>
        <taxon>Acacia</taxon>
    </lineage>
</organism>
<gene>
    <name evidence="5" type="ORF">QN277_002052</name>
</gene>
<evidence type="ECO:0000313" key="6">
    <source>
        <dbReference type="Proteomes" id="UP001293593"/>
    </source>
</evidence>
<dbReference type="InterPro" id="IPR058678">
    <property type="entry name" value="ARM_PUB"/>
</dbReference>
<sequence length="335" mass="36146">MEAKRRTLRSFVSKLSSVSEQSQLDAVRELRLMTKQDEETRSVIADSGAIPYLVDNLFSYSHACQENASATLLNISISCKEPLMSTRGVLDAISHVLSRHNSTSAASAVQSCAATLYSLLVVDNYRPIIGSKRDIVYSLVDIIKNPKSPPRSIKDALKALFGLALHPLNRCTMIQLGAVEALFTTGLKDQKVGIVEDVTAVIAQIAGCEESVEAFREVSGIGVLVDLLDMGNKSSMKTKENAVSGLLKLVRCGGEKVAMDVRLRALGAFDGIADVKENGSSKGKSKAEALMAEVIGDGNHWNNNNRQRHSRFNSSTSEDSSFSFNLSTDSSESGV</sequence>
<dbReference type="Proteomes" id="UP001293593">
    <property type="component" value="Unassembled WGS sequence"/>
</dbReference>
<keyword evidence="6" id="KW-1185">Reference proteome</keyword>
<dbReference type="SMART" id="SM00185">
    <property type="entry name" value="ARM"/>
    <property type="match status" value="3"/>
</dbReference>
<name>A0AAE1NA02_9FABA</name>
<dbReference type="Gene3D" id="1.25.10.10">
    <property type="entry name" value="Leucine-rich Repeat Variant"/>
    <property type="match status" value="1"/>
</dbReference>
<feature type="compositionally biased region" description="Low complexity" evidence="3">
    <location>
        <begin position="312"/>
        <end position="335"/>
    </location>
</feature>
<keyword evidence="2" id="KW-0833">Ubl conjugation pathway</keyword>
<proteinExistence type="predicted"/>